<reference evidence="2 3" key="1">
    <citation type="submission" date="2023-06" db="EMBL/GenBank/DDBJ databases">
        <title>Roseiconus lacunae JC819 isolated from Gulf of Mannar region, Tamil Nadu.</title>
        <authorList>
            <person name="Pk S."/>
            <person name="Ch S."/>
            <person name="Ch V.R."/>
        </authorList>
    </citation>
    <scope>NUCLEOTIDE SEQUENCE [LARGE SCALE GENOMIC DNA]</scope>
    <source>
        <strain evidence="2 3">JC819</strain>
    </source>
</reference>
<dbReference type="Proteomes" id="UP001239462">
    <property type="component" value="Unassembled WGS sequence"/>
</dbReference>
<feature type="compositionally biased region" description="Low complexity" evidence="1">
    <location>
        <begin position="1334"/>
        <end position="1357"/>
    </location>
</feature>
<evidence type="ECO:0000313" key="3">
    <source>
        <dbReference type="Proteomes" id="UP001239462"/>
    </source>
</evidence>
<accession>A0ABT7PDK6</accession>
<comment type="caution">
    <text evidence="2">The sequence shown here is derived from an EMBL/GenBank/DDBJ whole genome shotgun (WGS) entry which is preliminary data.</text>
</comment>
<dbReference type="PROSITE" id="PS00018">
    <property type="entry name" value="EF_HAND_1"/>
    <property type="match status" value="1"/>
</dbReference>
<dbReference type="EMBL" id="JASZZN010000002">
    <property type="protein sequence ID" value="MDM4014579.1"/>
    <property type="molecule type" value="Genomic_DNA"/>
</dbReference>
<keyword evidence="3" id="KW-1185">Reference proteome</keyword>
<dbReference type="InterPro" id="IPR018247">
    <property type="entry name" value="EF_Hand_1_Ca_BS"/>
</dbReference>
<dbReference type="RefSeq" id="WP_289162273.1">
    <property type="nucleotide sequence ID" value="NZ_JASZZN010000002.1"/>
</dbReference>
<name>A0ABT7PDK6_9BACT</name>
<sequence>MHHLFTAKTPAARRHRSRRRRRNLLEQLENRHLMAVLYSADFSEPVSIDHPGNTIDLASTMDAGSYLQETAPSGSTPQTDAFGRIGLGDGSLGPQTAPLLRASVAGGGDADAIYANANFNSPAQAGTYGEAMDLFPREQNFQWGSLTYDDSTYTGSGVEVLPVTDIDLSEFWKADANRSSGNPSAQPTVISDISDHALGLWMFDSEGDIVFGALDSADSVTFTDGVLTSIDVSISTSIRFVDLTSNTISFDGTLSISGGDISYQINDTELINLASVDLSTWIVDLTGNVLAVDEFTPNGLETSPQAGANFSLSYPIVPASDSTRNFVETDPNAGINGMLESEDFGGEHELRSDPIDVSGATIVDIEWIAGTVGLNSFGDSGEFFEWFYEFDNNGRVTQQTTADGSLNLLLDDIPTGGASSLVVGVRANVEGEGTGFDLESITVHDNVAGVALSGEQFRDAPLDLEASEDSSIDNLDNFWVTLQSKPTHDVTVTFTPSNVFRGVVVSDSFFATQFYSTFDLTFTPENWLIPQQLVVRSVDDLFVEGTHSGIVDWVTSSTDAAYSGTLSGDTTVKLFDNDTDGDLLVINEFVNNHDGTDTDEFVELINLNDAGLGPTYATFHLLQIDGDGADQGQIDSITTINPGVAIGDYVTFNFNDEVEDGSSTWILVEGLDPSITVGDDLDTNNDGALDTPYPYTTVNGLPRDAVGVDDGDAGDAVYAVTVLDPNFDAEHPGSGSVVGGASRVPDGFASSFGDLTASIYDDRFGWDYGDFGSINAKWDQFTDPQGTPGNSPDASDFGSGENSVLIQNAGSAFLTSGQNIYSFAEPTDFDVTIDTSDLSGSFTRIVVQWKTLGNTIDNNSINIDGVTPVYTQTQNSLISAHGGSAFSTDLMAVFDFQSAPDASYDLAFTAAGSSMSLETVQIDAFAQDTAFPAPAPYSPWVRNNPLGLPNPGSDVIPGFAENTNDATNIQIPGLLIGESGGSTDVSEADSTIDSYEIYIGTDPTSDVTVDITSDTQLEIAVDTDEDGDFTDENFGAVASILFDVISGGTSRTIFVRAIDDVATEANPHTGIITHTATSSDPNYNGSVAFPKVLDNQFGTAGDTVHVSIEDNDGDSISPTVTDIKIAGSTWSSVGPLFDFLGAIDPEAGEGYSLTSNSSRVLPWTNLDTILINFSEDIVSFDATNFSLGGVPVSFPPVGGPVGDYQLADLISNVSYDPTTFQASITLSSPFQGDKLLFSLFASSILDAAGNPLDGDADGVGGDDLVTPFEVLPGDAAGGGSVNSSDVNEVLAASGQIAGFSPFNVFADLDGSGAVNSSDFGAALAASGTLLPLNNPTAPPQLASSDSLSHSGSLQSTSTGDDEDEAEWAELVDTLFDSLAS</sequence>
<gene>
    <name evidence="2" type="ORF">QTN89_03985</name>
</gene>
<proteinExistence type="predicted"/>
<evidence type="ECO:0000313" key="2">
    <source>
        <dbReference type="EMBL" id="MDM4014579.1"/>
    </source>
</evidence>
<evidence type="ECO:0000256" key="1">
    <source>
        <dbReference type="SAM" id="MobiDB-lite"/>
    </source>
</evidence>
<organism evidence="2 3">
    <name type="scientific">Roseiconus lacunae</name>
    <dbReference type="NCBI Taxonomy" id="2605694"/>
    <lineage>
        <taxon>Bacteria</taxon>
        <taxon>Pseudomonadati</taxon>
        <taxon>Planctomycetota</taxon>
        <taxon>Planctomycetia</taxon>
        <taxon>Pirellulales</taxon>
        <taxon>Pirellulaceae</taxon>
        <taxon>Roseiconus</taxon>
    </lineage>
</organism>
<protein>
    <submittedName>
        <fullName evidence="2">Uncharacterized protein</fullName>
    </submittedName>
</protein>
<feature type="region of interest" description="Disordered" evidence="1">
    <location>
        <begin position="1334"/>
        <end position="1366"/>
    </location>
</feature>